<accession>A0A3A9Z550</accession>
<comment type="caution">
    <text evidence="2">The sequence shown here is derived from an EMBL/GenBank/DDBJ whole genome shotgun (WGS) entry which is preliminary data.</text>
</comment>
<dbReference type="AlphaFoldDB" id="A0A3A9Z550"/>
<evidence type="ECO:0000313" key="2">
    <source>
        <dbReference type="EMBL" id="RKN43139.1"/>
    </source>
</evidence>
<feature type="region of interest" description="Disordered" evidence="1">
    <location>
        <begin position="1"/>
        <end position="104"/>
    </location>
</feature>
<dbReference type="EMBL" id="RBAL01000005">
    <property type="protein sequence ID" value="RKN43139.1"/>
    <property type="molecule type" value="Genomic_DNA"/>
</dbReference>
<keyword evidence="3" id="KW-1185">Reference proteome</keyword>
<feature type="compositionally biased region" description="Gly residues" evidence="1">
    <location>
        <begin position="93"/>
        <end position="104"/>
    </location>
</feature>
<feature type="compositionally biased region" description="Basic residues" evidence="1">
    <location>
        <begin position="17"/>
        <end position="30"/>
    </location>
</feature>
<gene>
    <name evidence="2" type="ORF">D7294_11675</name>
</gene>
<organism evidence="2 3">
    <name type="scientific">Streptomyces hoynatensis</name>
    <dbReference type="NCBI Taxonomy" id="1141874"/>
    <lineage>
        <taxon>Bacteria</taxon>
        <taxon>Bacillati</taxon>
        <taxon>Actinomycetota</taxon>
        <taxon>Actinomycetes</taxon>
        <taxon>Kitasatosporales</taxon>
        <taxon>Streptomycetaceae</taxon>
        <taxon>Streptomyces</taxon>
    </lineage>
</organism>
<sequence length="104" mass="11004">MGAAGVPPGERGDQRRLGRRLHLHRRRARLLRGDRGAGLGGRHRTRGGAGRGDRLHLAPPRQGQGAGRRRRLTGAGAVRRGGPHRSPPAGSRRGAGGRTAAGRR</sequence>
<protein>
    <submittedName>
        <fullName evidence="2">Uncharacterized protein</fullName>
    </submittedName>
</protein>
<dbReference type="Proteomes" id="UP000272474">
    <property type="component" value="Unassembled WGS sequence"/>
</dbReference>
<name>A0A3A9Z550_9ACTN</name>
<reference evidence="2 3" key="1">
    <citation type="journal article" date="2014" name="Int. J. Syst. Evol. Microbiol.">
        <title>Streptomyces hoynatensis sp. nov., isolated from deep marine sediment.</title>
        <authorList>
            <person name="Veyisoglu A."/>
            <person name="Sahin N."/>
        </authorList>
    </citation>
    <scope>NUCLEOTIDE SEQUENCE [LARGE SCALE GENOMIC DNA]</scope>
    <source>
        <strain evidence="2 3">KCTC 29097</strain>
    </source>
</reference>
<proteinExistence type="predicted"/>
<evidence type="ECO:0000313" key="3">
    <source>
        <dbReference type="Proteomes" id="UP000272474"/>
    </source>
</evidence>
<evidence type="ECO:0000256" key="1">
    <source>
        <dbReference type="SAM" id="MobiDB-lite"/>
    </source>
</evidence>